<gene>
    <name evidence="3" type="ORF">F2Q70_00024473</name>
</gene>
<dbReference type="Gene3D" id="3.60.21.50">
    <property type="match status" value="1"/>
</dbReference>
<evidence type="ECO:0000313" key="3">
    <source>
        <dbReference type="EMBL" id="KAF2604139.1"/>
    </source>
</evidence>
<keyword evidence="2" id="KW-0235">DNA replication</keyword>
<dbReference type="GO" id="GO:0006271">
    <property type="term" value="P:DNA strand elongation involved in DNA replication"/>
    <property type="evidence" value="ECO:0007669"/>
    <property type="project" value="TreeGrafter"/>
</dbReference>
<reference evidence="3" key="1">
    <citation type="submission" date="2019-12" db="EMBL/GenBank/DDBJ databases">
        <title>Genome sequencing and annotation of Brassica cretica.</title>
        <authorList>
            <person name="Studholme D.J."/>
            <person name="Sarris P.F."/>
        </authorList>
    </citation>
    <scope>NUCLEOTIDE SEQUENCE</scope>
    <source>
        <strain evidence="3">PFS-102/07</strain>
        <tissue evidence="3">Leaf</tissue>
    </source>
</reference>
<evidence type="ECO:0000256" key="2">
    <source>
        <dbReference type="ARBA" id="ARBA00022705"/>
    </source>
</evidence>
<dbReference type="PANTHER" id="PTHR10416:SF0">
    <property type="entry name" value="DNA POLYMERASE DELTA SUBUNIT 2"/>
    <property type="match status" value="1"/>
</dbReference>
<comment type="similarity">
    <text evidence="1">Belongs to the DNA polymerase delta/II small subunit family.</text>
</comment>
<name>A0A8S9LD99_BRACR</name>
<proteinExistence type="inferred from homology"/>
<accession>A0A8S9LD99</accession>
<dbReference type="GO" id="GO:0043625">
    <property type="term" value="C:delta DNA polymerase complex"/>
    <property type="evidence" value="ECO:0007669"/>
    <property type="project" value="TreeGrafter"/>
</dbReference>
<dbReference type="InterPro" id="IPR024826">
    <property type="entry name" value="DNA_pol_delta/II_ssu"/>
</dbReference>
<dbReference type="AlphaFoldDB" id="A0A8S9LD99"/>
<comment type="caution">
    <text evidence="3">The sequence shown here is derived from an EMBL/GenBank/DDBJ whole genome shotgun (WGS) entry which is preliminary data.</text>
</comment>
<protein>
    <submittedName>
        <fullName evidence="3">Uncharacterized protein</fullName>
    </submittedName>
</protein>
<dbReference type="PANTHER" id="PTHR10416">
    <property type="entry name" value="DNA POLYMERASE DELTA SUBUNIT 2"/>
    <property type="match status" value="1"/>
</dbReference>
<sequence>MQRSVTRLVKPHNFIHPDDTLILEDETSKQMSFPWISTLQHVSDHVQILAPLMLIISDFLGLLVRTLTSTQEAESKLDFVERTLRWRHLAPTAPNTLG</sequence>
<evidence type="ECO:0000256" key="1">
    <source>
        <dbReference type="ARBA" id="ARBA00006035"/>
    </source>
</evidence>
<dbReference type="EMBL" id="QGKY02000094">
    <property type="protein sequence ID" value="KAF2604139.1"/>
    <property type="molecule type" value="Genomic_DNA"/>
</dbReference>
<organism evidence="3">
    <name type="scientific">Brassica cretica</name>
    <name type="common">Mustard</name>
    <dbReference type="NCBI Taxonomy" id="69181"/>
    <lineage>
        <taxon>Eukaryota</taxon>
        <taxon>Viridiplantae</taxon>
        <taxon>Streptophyta</taxon>
        <taxon>Embryophyta</taxon>
        <taxon>Tracheophyta</taxon>
        <taxon>Spermatophyta</taxon>
        <taxon>Magnoliopsida</taxon>
        <taxon>eudicotyledons</taxon>
        <taxon>Gunneridae</taxon>
        <taxon>Pentapetalae</taxon>
        <taxon>rosids</taxon>
        <taxon>malvids</taxon>
        <taxon>Brassicales</taxon>
        <taxon>Brassicaceae</taxon>
        <taxon>Brassiceae</taxon>
        <taxon>Brassica</taxon>
    </lineage>
</organism>